<evidence type="ECO:0000313" key="1">
    <source>
        <dbReference type="EMBL" id="KHS56899.1"/>
    </source>
</evidence>
<dbReference type="RefSeq" id="WP_039679974.1">
    <property type="nucleotide sequence ID" value="NZ_JAWGXO010000019.1"/>
</dbReference>
<proteinExistence type="predicted"/>
<comment type="caution">
    <text evidence="1">The sequence shown here is derived from an EMBL/GenBank/DDBJ whole genome shotgun (WGS) entry which is preliminary data.</text>
</comment>
<evidence type="ECO:0000313" key="2">
    <source>
        <dbReference type="Proteomes" id="UP000031189"/>
    </source>
</evidence>
<gene>
    <name evidence="1" type="ORF">QX51_11055</name>
</gene>
<dbReference type="STRING" id="1577792.QX51_11055"/>
<accession>A0A0B3VWC8</accession>
<dbReference type="Proteomes" id="UP000031189">
    <property type="component" value="Unassembled WGS sequence"/>
</dbReference>
<reference evidence="1 2" key="1">
    <citation type="submission" date="2014-12" db="EMBL/GenBank/DDBJ databases">
        <title>Draft genome sequence of Terrisporobacter sp. 08-306576, isolated from the blood culture of a bacteremia patient.</title>
        <authorList>
            <person name="Lund L.C."/>
            <person name="Sydenham T.V."/>
            <person name="Hogh S.V."/>
            <person name="Skov M.N."/>
            <person name="Kemp M."/>
            <person name="Justesen U.S."/>
        </authorList>
    </citation>
    <scope>NUCLEOTIDE SEQUENCE [LARGE SCALE GENOMIC DNA]</scope>
    <source>
        <strain evidence="1 2">08-306576</strain>
    </source>
</reference>
<dbReference type="AlphaFoldDB" id="A0A0B3VWC8"/>
<dbReference type="EMBL" id="JWHR01000099">
    <property type="protein sequence ID" value="KHS56899.1"/>
    <property type="molecule type" value="Genomic_DNA"/>
</dbReference>
<name>A0A0B3VWC8_9FIRM</name>
<sequence>MKIEMFFVYPIMGIVNKESNLFRIVDNNLKETLIIYLMEEKNQYNIYMINTMTGNIYKIFTGKDLDEIDKFNDLFISNKVNIIKGKDLDEIEGYILNSIEN</sequence>
<protein>
    <submittedName>
        <fullName evidence="1">Uncharacterized protein</fullName>
    </submittedName>
</protein>
<keyword evidence="2" id="KW-1185">Reference proteome</keyword>
<organism evidence="1 2">
    <name type="scientific">Terrisporobacter othiniensis</name>
    <dbReference type="NCBI Taxonomy" id="1577792"/>
    <lineage>
        <taxon>Bacteria</taxon>
        <taxon>Bacillati</taxon>
        <taxon>Bacillota</taxon>
        <taxon>Clostridia</taxon>
        <taxon>Peptostreptococcales</taxon>
        <taxon>Peptostreptococcaceae</taxon>
        <taxon>Terrisporobacter</taxon>
    </lineage>
</organism>
<dbReference type="OrthoDB" id="1753016at2"/>